<feature type="region of interest" description="Disordered" evidence="2">
    <location>
        <begin position="407"/>
        <end position="464"/>
    </location>
</feature>
<keyword evidence="5" id="KW-1185">Reference proteome</keyword>
<feature type="compositionally biased region" description="Polar residues" evidence="2">
    <location>
        <begin position="435"/>
        <end position="445"/>
    </location>
</feature>
<name>A0A146GA31_TERSA</name>
<sequence>MLPSRIPQKARLERRWCLERVVAAIAWWSVAICGVSLLLGAVLAFIALSRFGILIALGVLGGVWLLGVGVVVLKLLRKPGLGTLVKRADAVLRLPDDLLTLSELNEEQKSEPWRAATWQKLEEYLTRLNLREAWPVRLSRRGVGALIAAGIATGLTVWLGGFRLQQDNERVAREAAAQEERLAAGEELLKDWKEFAEKTDDPELKKLFAEAEKIREALKQGDPMVAMLAMDRLDQQLNSLQAEIDKDSISAQAGGIADAMESFAGAGAMSAALRNQNYEQAATEAEKLREKLAKDPTGKTEVKRDAAASEMLQTEAKKAANRGNQSLSDALNKLSQLAQSGSVANSDLQAPLQKLQEQYLQECSRQGRGLASRLGKKQMETLRRRLRGEEPKDSFCQSLCQSCLKPGSKPGGNKAGRGAAGDPRGTPTELASAGVQEQVSGTMTDGETEVTVSSSASGAGGAVNGGRKAAFSDYVELSQKAVADENLPLAYRQVIRAYFEKIRPVAESQNP</sequence>
<organism evidence="4 5">
    <name type="scientific">Terrimicrobium sacchariphilum</name>
    <dbReference type="NCBI Taxonomy" id="690879"/>
    <lineage>
        <taxon>Bacteria</taxon>
        <taxon>Pseudomonadati</taxon>
        <taxon>Verrucomicrobiota</taxon>
        <taxon>Terrimicrobiia</taxon>
        <taxon>Terrimicrobiales</taxon>
        <taxon>Terrimicrobiaceae</taxon>
        <taxon>Terrimicrobium</taxon>
    </lineage>
</organism>
<feature type="transmembrane region" description="Helical" evidence="3">
    <location>
        <begin position="53"/>
        <end position="76"/>
    </location>
</feature>
<accession>A0A146GA31</accession>
<proteinExistence type="predicted"/>
<dbReference type="EMBL" id="BDCO01000002">
    <property type="protein sequence ID" value="GAT33446.1"/>
    <property type="molecule type" value="Genomic_DNA"/>
</dbReference>
<reference evidence="5" key="1">
    <citation type="journal article" date="2017" name="Genome Announc.">
        <title>Draft Genome Sequence of Terrimicrobium sacchariphilum NM-5T, a Facultative Anaerobic Soil Bacterium of the Class Spartobacteria.</title>
        <authorList>
            <person name="Qiu Y.L."/>
            <person name="Tourlousse D.M."/>
            <person name="Matsuura N."/>
            <person name="Ohashi A."/>
            <person name="Sekiguchi Y."/>
        </authorList>
    </citation>
    <scope>NUCLEOTIDE SEQUENCE [LARGE SCALE GENOMIC DNA]</scope>
    <source>
        <strain evidence="5">NM-5</strain>
    </source>
</reference>
<keyword evidence="3" id="KW-0812">Transmembrane</keyword>
<evidence type="ECO:0000256" key="2">
    <source>
        <dbReference type="SAM" id="MobiDB-lite"/>
    </source>
</evidence>
<gene>
    <name evidence="4" type="ORF">TSACC_21862</name>
</gene>
<dbReference type="RefSeq" id="WP_153811382.1">
    <property type="nucleotide sequence ID" value="NZ_BDCO01000002.1"/>
</dbReference>
<evidence type="ECO:0000256" key="1">
    <source>
        <dbReference type="SAM" id="Coils"/>
    </source>
</evidence>
<dbReference type="OrthoDB" id="265967at2"/>
<evidence type="ECO:0000313" key="4">
    <source>
        <dbReference type="EMBL" id="GAT33446.1"/>
    </source>
</evidence>
<feature type="compositionally biased region" description="Gly residues" evidence="2">
    <location>
        <begin position="409"/>
        <end position="419"/>
    </location>
</feature>
<keyword evidence="1" id="KW-0175">Coiled coil</keyword>
<feature type="transmembrane region" description="Helical" evidence="3">
    <location>
        <begin position="143"/>
        <end position="161"/>
    </location>
</feature>
<dbReference type="Proteomes" id="UP000076023">
    <property type="component" value="Unassembled WGS sequence"/>
</dbReference>
<dbReference type="STRING" id="690879.TSACC_21862"/>
<feature type="transmembrane region" description="Helical" evidence="3">
    <location>
        <begin position="21"/>
        <end position="47"/>
    </location>
</feature>
<keyword evidence="3" id="KW-1133">Transmembrane helix</keyword>
<keyword evidence="3" id="KW-0472">Membrane</keyword>
<dbReference type="InParanoid" id="A0A146GA31"/>
<feature type="coiled-coil region" evidence="1">
    <location>
        <begin position="230"/>
        <end position="295"/>
    </location>
</feature>
<evidence type="ECO:0000256" key="3">
    <source>
        <dbReference type="SAM" id="Phobius"/>
    </source>
</evidence>
<evidence type="ECO:0000313" key="5">
    <source>
        <dbReference type="Proteomes" id="UP000076023"/>
    </source>
</evidence>
<dbReference type="AlphaFoldDB" id="A0A146GA31"/>
<protein>
    <submittedName>
        <fullName evidence="4">Uncharacterized protein</fullName>
    </submittedName>
</protein>
<comment type="caution">
    <text evidence="4">The sequence shown here is derived from an EMBL/GenBank/DDBJ whole genome shotgun (WGS) entry which is preliminary data.</text>
</comment>